<evidence type="ECO:0000313" key="1">
    <source>
        <dbReference type="EMBL" id="MBX65722.1"/>
    </source>
</evidence>
<proteinExistence type="predicted"/>
<protein>
    <submittedName>
        <fullName evidence="1">Uncharacterized protein</fullName>
    </submittedName>
</protein>
<name>A0A2P2QFD6_RHIMU</name>
<sequence>MISRGPWYFACI</sequence>
<dbReference type="EMBL" id="GGEC01085238">
    <property type="protein sequence ID" value="MBX65722.1"/>
    <property type="molecule type" value="Transcribed_RNA"/>
</dbReference>
<reference evidence="1" key="1">
    <citation type="submission" date="2018-02" db="EMBL/GenBank/DDBJ databases">
        <title>Rhizophora mucronata_Transcriptome.</title>
        <authorList>
            <person name="Meera S.P."/>
            <person name="Sreeshan A."/>
            <person name="Augustine A."/>
        </authorList>
    </citation>
    <scope>NUCLEOTIDE SEQUENCE</scope>
    <source>
        <tissue evidence="1">Leaf</tissue>
    </source>
</reference>
<accession>A0A2P2QFD6</accession>
<organism evidence="1">
    <name type="scientific">Rhizophora mucronata</name>
    <name type="common">Asiatic mangrove</name>
    <dbReference type="NCBI Taxonomy" id="61149"/>
    <lineage>
        <taxon>Eukaryota</taxon>
        <taxon>Viridiplantae</taxon>
        <taxon>Streptophyta</taxon>
        <taxon>Embryophyta</taxon>
        <taxon>Tracheophyta</taxon>
        <taxon>Spermatophyta</taxon>
        <taxon>Magnoliopsida</taxon>
        <taxon>eudicotyledons</taxon>
        <taxon>Gunneridae</taxon>
        <taxon>Pentapetalae</taxon>
        <taxon>rosids</taxon>
        <taxon>fabids</taxon>
        <taxon>Malpighiales</taxon>
        <taxon>Rhizophoraceae</taxon>
        <taxon>Rhizophora</taxon>
    </lineage>
</organism>